<dbReference type="PROSITE" id="PS50801">
    <property type="entry name" value="STAS"/>
    <property type="match status" value="1"/>
</dbReference>
<organism evidence="3 4">
    <name type="scientific">Micromonospora rosaria</name>
    <dbReference type="NCBI Taxonomy" id="47874"/>
    <lineage>
        <taxon>Bacteria</taxon>
        <taxon>Bacillati</taxon>
        <taxon>Actinomycetota</taxon>
        <taxon>Actinomycetes</taxon>
        <taxon>Micromonosporales</taxon>
        <taxon>Micromonosporaceae</taxon>
        <taxon>Micromonospora</taxon>
    </lineage>
</organism>
<dbReference type="Gene3D" id="3.30.750.24">
    <property type="entry name" value="STAS domain"/>
    <property type="match status" value="1"/>
</dbReference>
<dbReference type="CDD" id="cd07043">
    <property type="entry name" value="STAS_anti-anti-sigma_factors"/>
    <property type="match status" value="1"/>
</dbReference>
<dbReference type="RefSeq" id="WP_067372164.1">
    <property type="nucleotide sequence ID" value="NZ_JBIUBN010000009.1"/>
</dbReference>
<dbReference type="InterPro" id="IPR002645">
    <property type="entry name" value="STAS_dom"/>
</dbReference>
<keyword evidence="4" id="KW-1185">Reference proteome</keyword>
<feature type="region of interest" description="Disordered" evidence="1">
    <location>
        <begin position="112"/>
        <end position="134"/>
    </location>
</feature>
<evidence type="ECO:0000313" key="4">
    <source>
        <dbReference type="Proteomes" id="UP000070620"/>
    </source>
</evidence>
<gene>
    <name evidence="3" type="ORF">AWW66_27445</name>
</gene>
<evidence type="ECO:0000259" key="2">
    <source>
        <dbReference type="PROSITE" id="PS50801"/>
    </source>
</evidence>
<dbReference type="AlphaFoldDB" id="A0A136PKB0"/>
<dbReference type="Pfam" id="PF01740">
    <property type="entry name" value="STAS"/>
    <property type="match status" value="1"/>
</dbReference>
<dbReference type="EMBL" id="LRQV01000149">
    <property type="protein sequence ID" value="KXK58862.1"/>
    <property type="molecule type" value="Genomic_DNA"/>
</dbReference>
<dbReference type="GO" id="GO:0043856">
    <property type="term" value="F:anti-sigma factor antagonist activity"/>
    <property type="evidence" value="ECO:0007669"/>
    <property type="project" value="TreeGrafter"/>
</dbReference>
<dbReference type="PANTHER" id="PTHR33495:SF2">
    <property type="entry name" value="ANTI-SIGMA FACTOR ANTAGONIST TM_1081-RELATED"/>
    <property type="match status" value="1"/>
</dbReference>
<proteinExistence type="predicted"/>
<dbReference type="SUPFAM" id="SSF52091">
    <property type="entry name" value="SpoIIaa-like"/>
    <property type="match status" value="1"/>
</dbReference>
<protein>
    <submittedName>
        <fullName evidence="3">Sulfate transporter</fullName>
    </submittedName>
</protein>
<dbReference type="Proteomes" id="UP000070620">
    <property type="component" value="Unassembled WGS sequence"/>
</dbReference>
<sequence length="134" mass="14202">MVPQGRKPESTPLSLVVDRTDPAAPLVRIGGDLAYATARPLRLEVDRILAEHPAVLVLDFQELLFIDSTGLSLIVHAWREGQQGGTAIQLRSTPRFLDTILDMTGVTGLLARPPATPPGTGEAGPTLHRPAAAG</sequence>
<comment type="caution">
    <text evidence="3">The sequence shown here is derived from an EMBL/GenBank/DDBJ whole genome shotgun (WGS) entry which is preliminary data.</text>
</comment>
<evidence type="ECO:0000256" key="1">
    <source>
        <dbReference type="SAM" id="MobiDB-lite"/>
    </source>
</evidence>
<accession>A0A136PKB0</accession>
<feature type="domain" description="STAS" evidence="2">
    <location>
        <begin position="26"/>
        <end position="106"/>
    </location>
</feature>
<name>A0A136PKB0_9ACTN</name>
<feature type="compositionally biased region" description="Low complexity" evidence="1">
    <location>
        <begin position="112"/>
        <end position="127"/>
    </location>
</feature>
<dbReference type="InterPro" id="IPR036513">
    <property type="entry name" value="STAS_dom_sf"/>
</dbReference>
<reference evidence="3 4" key="1">
    <citation type="submission" date="2016-01" db="EMBL/GenBank/DDBJ databases">
        <title>Whole genome sequence and analysis of Micromonospora rosaria DSM 803, which can produce antibacterial substance rosamicin.</title>
        <authorList>
            <person name="Yang H."/>
            <person name="He X."/>
            <person name="Zhu D."/>
        </authorList>
    </citation>
    <scope>NUCLEOTIDE SEQUENCE [LARGE SCALE GENOMIC DNA]</scope>
    <source>
        <strain evidence="3 4">DSM 803</strain>
    </source>
</reference>
<dbReference type="PANTHER" id="PTHR33495">
    <property type="entry name" value="ANTI-SIGMA FACTOR ANTAGONIST TM_1081-RELATED-RELATED"/>
    <property type="match status" value="1"/>
</dbReference>
<evidence type="ECO:0000313" key="3">
    <source>
        <dbReference type="EMBL" id="KXK58862.1"/>
    </source>
</evidence>